<dbReference type="EMBL" id="CH981528">
    <property type="protein sequence ID" value="EDK45552.1"/>
    <property type="molecule type" value="Genomic_DNA"/>
</dbReference>
<accession>A5E294</accession>
<dbReference type="RefSeq" id="XP_001524699.1">
    <property type="nucleotide sequence ID" value="XM_001524649.1"/>
</dbReference>
<name>A5E294_LODEL</name>
<dbReference type="OrthoDB" id="4084571at2759"/>
<feature type="transmembrane region" description="Helical" evidence="1">
    <location>
        <begin position="13"/>
        <end position="32"/>
    </location>
</feature>
<dbReference type="InParanoid" id="A5E294"/>
<evidence type="ECO:0000256" key="1">
    <source>
        <dbReference type="SAM" id="Phobius"/>
    </source>
</evidence>
<proteinExistence type="predicted"/>
<keyword evidence="1" id="KW-1133">Transmembrane helix</keyword>
<dbReference type="HOGENOM" id="CLU_183907_0_0_1"/>
<dbReference type="GeneID" id="5232034"/>
<evidence type="ECO:0000313" key="3">
    <source>
        <dbReference type="Proteomes" id="UP000001996"/>
    </source>
</evidence>
<dbReference type="eggNOG" id="ENOG502RQAW">
    <property type="taxonomic scope" value="Eukaryota"/>
</dbReference>
<dbReference type="VEuPathDB" id="FungiDB:LELG_03731"/>
<protein>
    <submittedName>
        <fullName evidence="2">Uncharacterized protein</fullName>
    </submittedName>
</protein>
<reference evidence="2 3" key="1">
    <citation type="journal article" date="2009" name="Nature">
        <title>Evolution of pathogenicity and sexual reproduction in eight Candida genomes.</title>
        <authorList>
            <person name="Butler G."/>
            <person name="Rasmussen M.D."/>
            <person name="Lin M.F."/>
            <person name="Santos M.A."/>
            <person name="Sakthikumar S."/>
            <person name="Munro C.A."/>
            <person name="Rheinbay E."/>
            <person name="Grabherr M."/>
            <person name="Forche A."/>
            <person name="Reedy J.L."/>
            <person name="Agrafioti I."/>
            <person name="Arnaud M.B."/>
            <person name="Bates S."/>
            <person name="Brown A.J."/>
            <person name="Brunke S."/>
            <person name="Costanzo M.C."/>
            <person name="Fitzpatrick D.A."/>
            <person name="de Groot P.W."/>
            <person name="Harris D."/>
            <person name="Hoyer L.L."/>
            <person name="Hube B."/>
            <person name="Klis F.M."/>
            <person name="Kodira C."/>
            <person name="Lennard N."/>
            <person name="Logue M.E."/>
            <person name="Martin R."/>
            <person name="Neiman A.M."/>
            <person name="Nikolaou E."/>
            <person name="Quail M.A."/>
            <person name="Quinn J."/>
            <person name="Santos M.C."/>
            <person name="Schmitzberger F.F."/>
            <person name="Sherlock G."/>
            <person name="Shah P."/>
            <person name="Silverstein K.A."/>
            <person name="Skrzypek M.S."/>
            <person name="Soll D."/>
            <person name="Staggs R."/>
            <person name="Stansfield I."/>
            <person name="Stumpf M.P."/>
            <person name="Sudbery P.E."/>
            <person name="Srikantha T."/>
            <person name="Zeng Q."/>
            <person name="Berman J."/>
            <person name="Berriman M."/>
            <person name="Heitman J."/>
            <person name="Gow N.A."/>
            <person name="Lorenz M.C."/>
            <person name="Birren B.W."/>
            <person name="Kellis M."/>
            <person name="Cuomo C.A."/>
        </authorList>
    </citation>
    <scope>NUCLEOTIDE SEQUENCE [LARGE SCALE GENOMIC DNA]</scope>
    <source>
        <strain evidence="3">ATCC 11503 / BCRC 21390 / CBS 2605 / JCM 1781 / NBRC 1676 / NRRL YB-4239</strain>
    </source>
</reference>
<dbReference type="KEGG" id="lel:PVL30_004559"/>
<organism evidence="2 3">
    <name type="scientific">Lodderomyces elongisporus (strain ATCC 11503 / CBS 2605 / JCM 1781 / NBRC 1676 / NRRL YB-4239)</name>
    <name type="common">Yeast</name>
    <name type="synonym">Saccharomyces elongisporus</name>
    <dbReference type="NCBI Taxonomy" id="379508"/>
    <lineage>
        <taxon>Eukaryota</taxon>
        <taxon>Fungi</taxon>
        <taxon>Dikarya</taxon>
        <taxon>Ascomycota</taxon>
        <taxon>Saccharomycotina</taxon>
        <taxon>Pichiomycetes</taxon>
        <taxon>Debaryomycetaceae</taxon>
        <taxon>Candida/Lodderomyces clade</taxon>
        <taxon>Lodderomyces</taxon>
    </lineage>
</organism>
<keyword evidence="1" id="KW-0812">Transmembrane</keyword>
<dbReference type="AlphaFoldDB" id="A5E294"/>
<dbReference type="OMA" id="GAPMSHK"/>
<keyword evidence="3" id="KW-1185">Reference proteome</keyword>
<sequence>MAPNMAQPQGAPMTHKFLIGTIAVLLGGYLTYKAGSDFQFIKYEPHSPEEVERRQREKIPLKMTVLDTTSLDLTPEAKERIWKKQQKMIQEKQEMEKREK</sequence>
<gene>
    <name evidence="2" type="ORF">LELG_03731</name>
</gene>
<evidence type="ECO:0000313" key="2">
    <source>
        <dbReference type="EMBL" id="EDK45552.1"/>
    </source>
</evidence>
<keyword evidence="1" id="KW-0472">Membrane</keyword>
<dbReference type="Proteomes" id="UP000001996">
    <property type="component" value="Unassembled WGS sequence"/>
</dbReference>